<dbReference type="InterPro" id="IPR032871">
    <property type="entry name" value="AHH_dom_containing"/>
</dbReference>
<name>C5BUJ2_TERTT</name>
<sequence>MKLEYRNGVRITQFDHELSPLEAAMRRFQENIDEQQQLANEHYDNSVDPKKEEARKSALAYLAMERQQLATLAGLYEQLEEYRKLESKVVSKDKKTAIHARDVMLTEEHHPTDDLEMYMRAEGVPKPSSQHTAHHICPGSGRWEKNLIRNTRIHMHSHGVRINDPANGVYLLHKDDYTPHYSMPNSRGHLTYHTREYEKLVAGRISTLPSRDVIKTQLQVIGRLLQQNEPKGAFAKMRALRS</sequence>
<keyword evidence="2" id="KW-1185">Reference proteome</keyword>
<dbReference type="RefSeq" id="WP_015817853.1">
    <property type="nucleotide sequence ID" value="NC_012997.1"/>
</dbReference>
<evidence type="ECO:0000313" key="2">
    <source>
        <dbReference type="Proteomes" id="UP000009080"/>
    </source>
</evidence>
<dbReference type="eggNOG" id="ENOG502ZUI1">
    <property type="taxonomic scope" value="Bacteria"/>
</dbReference>
<dbReference type="Pfam" id="PF14412">
    <property type="entry name" value="AHH"/>
    <property type="match status" value="1"/>
</dbReference>
<accession>C5BUJ2</accession>
<protein>
    <submittedName>
        <fullName evidence="1">Uncharacterized protein</fullName>
    </submittedName>
</protein>
<organism evidence="1 2">
    <name type="scientific">Teredinibacter turnerae (strain ATCC 39867 / T7901)</name>
    <dbReference type="NCBI Taxonomy" id="377629"/>
    <lineage>
        <taxon>Bacteria</taxon>
        <taxon>Pseudomonadati</taxon>
        <taxon>Pseudomonadota</taxon>
        <taxon>Gammaproteobacteria</taxon>
        <taxon>Cellvibrionales</taxon>
        <taxon>Cellvibrionaceae</taxon>
        <taxon>Teredinibacter</taxon>
    </lineage>
</organism>
<dbReference type="Proteomes" id="UP000009080">
    <property type="component" value="Chromosome"/>
</dbReference>
<dbReference type="AlphaFoldDB" id="C5BUJ2"/>
<proteinExistence type="predicted"/>
<dbReference type="HOGENOM" id="CLU_100614_0_0_6"/>
<dbReference type="KEGG" id="ttu:TERTU_4147"/>
<reference evidence="1 2" key="1">
    <citation type="journal article" date="2009" name="PLoS ONE">
        <title>The complete genome of Teredinibacter turnerae T7901: an intracellular endosymbiont of marine wood-boring bivalves (shipworms).</title>
        <authorList>
            <person name="Yang J.C."/>
            <person name="Madupu R."/>
            <person name="Durkin A.S."/>
            <person name="Ekborg N.A."/>
            <person name="Pedamallu C.S."/>
            <person name="Hostetler J.B."/>
            <person name="Radune D."/>
            <person name="Toms B.S."/>
            <person name="Henrissat B."/>
            <person name="Coutinho P.M."/>
            <person name="Schwarz S."/>
            <person name="Field L."/>
            <person name="Trindade-Silva A.E."/>
            <person name="Soares C.A.G."/>
            <person name="Elshahawi S."/>
            <person name="Hanora A."/>
            <person name="Schmidt E.W."/>
            <person name="Haygood M.G."/>
            <person name="Posfai J."/>
            <person name="Benner J."/>
            <person name="Madinger C."/>
            <person name="Nove J."/>
            <person name="Anton B."/>
            <person name="Chaudhary K."/>
            <person name="Foster J."/>
            <person name="Holman A."/>
            <person name="Kumar S."/>
            <person name="Lessard P.A."/>
            <person name="Luyten Y.A."/>
            <person name="Slatko B."/>
            <person name="Wood N."/>
            <person name="Wu B."/>
            <person name="Teplitski M."/>
            <person name="Mougous J.D."/>
            <person name="Ward N."/>
            <person name="Eisen J.A."/>
            <person name="Badger J.H."/>
            <person name="Distel D.L."/>
        </authorList>
    </citation>
    <scope>NUCLEOTIDE SEQUENCE [LARGE SCALE GENOMIC DNA]</scope>
    <source>
        <strain evidence="2">ATCC 39867 / T7901</strain>
    </source>
</reference>
<evidence type="ECO:0000313" key="1">
    <source>
        <dbReference type="EMBL" id="ACR11742.1"/>
    </source>
</evidence>
<dbReference type="EMBL" id="CP001614">
    <property type="protein sequence ID" value="ACR11742.1"/>
    <property type="molecule type" value="Genomic_DNA"/>
</dbReference>
<gene>
    <name evidence="1" type="ordered locus">TERTU_4147</name>
</gene>